<gene>
    <name evidence="2" type="ORF">Tcan_16004</name>
</gene>
<protein>
    <recommendedName>
        <fullName evidence="4">Secreted protein</fullName>
    </recommendedName>
</protein>
<evidence type="ECO:0000313" key="2">
    <source>
        <dbReference type="EMBL" id="KHN86664.1"/>
    </source>
</evidence>
<dbReference type="Proteomes" id="UP000031036">
    <property type="component" value="Unassembled WGS sequence"/>
</dbReference>
<proteinExistence type="predicted"/>
<accession>A0A0B2VYZ9</accession>
<name>A0A0B2VYZ9_TOXCA</name>
<dbReference type="EMBL" id="JPKZ01000532">
    <property type="protein sequence ID" value="KHN86664.1"/>
    <property type="molecule type" value="Genomic_DNA"/>
</dbReference>
<evidence type="ECO:0008006" key="4">
    <source>
        <dbReference type="Google" id="ProtNLM"/>
    </source>
</evidence>
<sequence length="98" mass="10997">MTTIFLLSMWVGPLSMNIALCSRMEHENQSTRNRESATSSFMTDAFIDQSSQPYPQPVADGATDCERKFIRAGHPFVLSCPISLNARWKVPDGLNKDM</sequence>
<feature type="chain" id="PRO_5002095661" description="Secreted protein" evidence="1">
    <location>
        <begin position="22"/>
        <end position="98"/>
    </location>
</feature>
<evidence type="ECO:0000313" key="3">
    <source>
        <dbReference type="Proteomes" id="UP000031036"/>
    </source>
</evidence>
<reference evidence="2 3" key="1">
    <citation type="submission" date="2014-11" db="EMBL/GenBank/DDBJ databases">
        <title>Genetic blueprint of the zoonotic pathogen Toxocara canis.</title>
        <authorList>
            <person name="Zhu X.-Q."/>
            <person name="Korhonen P.K."/>
            <person name="Cai H."/>
            <person name="Young N.D."/>
            <person name="Nejsum P."/>
            <person name="von Samson-Himmelstjerna G."/>
            <person name="Boag P.R."/>
            <person name="Tan P."/>
            <person name="Li Q."/>
            <person name="Min J."/>
            <person name="Yang Y."/>
            <person name="Wang X."/>
            <person name="Fang X."/>
            <person name="Hall R.S."/>
            <person name="Hofmann A."/>
            <person name="Sternberg P.W."/>
            <person name="Jex A.R."/>
            <person name="Gasser R.B."/>
        </authorList>
    </citation>
    <scope>NUCLEOTIDE SEQUENCE [LARGE SCALE GENOMIC DNA]</scope>
    <source>
        <strain evidence="2">PN_DK_2014</strain>
    </source>
</reference>
<keyword evidence="1" id="KW-0732">Signal</keyword>
<comment type="caution">
    <text evidence="2">The sequence shown here is derived from an EMBL/GenBank/DDBJ whole genome shotgun (WGS) entry which is preliminary data.</text>
</comment>
<evidence type="ECO:0000256" key="1">
    <source>
        <dbReference type="SAM" id="SignalP"/>
    </source>
</evidence>
<keyword evidence="3" id="KW-1185">Reference proteome</keyword>
<feature type="signal peptide" evidence="1">
    <location>
        <begin position="1"/>
        <end position="21"/>
    </location>
</feature>
<organism evidence="2 3">
    <name type="scientific">Toxocara canis</name>
    <name type="common">Canine roundworm</name>
    <dbReference type="NCBI Taxonomy" id="6265"/>
    <lineage>
        <taxon>Eukaryota</taxon>
        <taxon>Metazoa</taxon>
        <taxon>Ecdysozoa</taxon>
        <taxon>Nematoda</taxon>
        <taxon>Chromadorea</taxon>
        <taxon>Rhabditida</taxon>
        <taxon>Spirurina</taxon>
        <taxon>Ascaridomorpha</taxon>
        <taxon>Ascaridoidea</taxon>
        <taxon>Toxocaridae</taxon>
        <taxon>Toxocara</taxon>
    </lineage>
</organism>
<dbReference type="AlphaFoldDB" id="A0A0B2VYZ9"/>